<protein>
    <submittedName>
        <fullName evidence="1">Uncharacterized protein</fullName>
    </submittedName>
</protein>
<comment type="caution">
    <text evidence="1">The sequence shown here is derived from an EMBL/GenBank/DDBJ whole genome shotgun (WGS) entry which is preliminary data.</text>
</comment>
<dbReference type="EMBL" id="JANBUW010000049">
    <property type="protein sequence ID" value="KAJ2849986.1"/>
    <property type="molecule type" value="Genomic_DNA"/>
</dbReference>
<accession>A0A9W8I7F8</accession>
<organism evidence="1 2">
    <name type="scientific">Coemansia brasiliensis</name>
    <dbReference type="NCBI Taxonomy" id="2650707"/>
    <lineage>
        <taxon>Eukaryota</taxon>
        <taxon>Fungi</taxon>
        <taxon>Fungi incertae sedis</taxon>
        <taxon>Zoopagomycota</taxon>
        <taxon>Kickxellomycotina</taxon>
        <taxon>Kickxellomycetes</taxon>
        <taxon>Kickxellales</taxon>
        <taxon>Kickxellaceae</taxon>
        <taxon>Coemansia</taxon>
    </lineage>
</organism>
<reference evidence="1" key="1">
    <citation type="submission" date="2022-07" db="EMBL/GenBank/DDBJ databases">
        <title>Phylogenomic reconstructions and comparative analyses of Kickxellomycotina fungi.</title>
        <authorList>
            <person name="Reynolds N.K."/>
            <person name="Stajich J.E."/>
            <person name="Barry K."/>
            <person name="Grigoriev I.V."/>
            <person name="Crous P."/>
            <person name="Smith M.E."/>
        </authorList>
    </citation>
    <scope>NUCLEOTIDE SEQUENCE</scope>
    <source>
        <strain evidence="1">NRRL 1566</strain>
    </source>
</reference>
<dbReference type="SUPFAM" id="SSF53474">
    <property type="entry name" value="alpha/beta-Hydrolases"/>
    <property type="match status" value="1"/>
</dbReference>
<name>A0A9W8I7F8_9FUNG</name>
<dbReference type="AlphaFoldDB" id="A0A9W8I7F8"/>
<keyword evidence="2" id="KW-1185">Reference proteome</keyword>
<dbReference type="Proteomes" id="UP001139887">
    <property type="component" value="Unassembled WGS sequence"/>
</dbReference>
<evidence type="ECO:0000313" key="2">
    <source>
        <dbReference type="Proteomes" id="UP001139887"/>
    </source>
</evidence>
<evidence type="ECO:0000313" key="1">
    <source>
        <dbReference type="EMBL" id="KAJ2849986.1"/>
    </source>
</evidence>
<dbReference type="OrthoDB" id="5541237at2759"/>
<dbReference type="InterPro" id="IPR029058">
    <property type="entry name" value="AB_hydrolase_fold"/>
</dbReference>
<gene>
    <name evidence="1" type="ORF">IWW36_002249</name>
</gene>
<sequence>MASGFVRWKSHVDKLLRFNHMTMTLSAEPFRISEAGPQTARQHKDHHFARRSTCATLTLQYAFDSTLSFPEPFLSDAPQFSTAFEPSLSHLPTVLFLHGSSPGGFDVARWVAGGLTHVYKLRNPLMPSQFGTYSVYNVQERLRQPQSQSQDGLGSSTQSRFAVPMPPLGMLSISRPGYLESTPLHTPTFLAQAATIAQLVERLRLSSVHIIAHREAAPVALEMAGLAGFRRRVRSISLVDPQLARPVLARRLADRVGMFGPEWARSRAAYNALARTADDNVFLQTVAEICGTASIDEIKDDPALAQLYEGIGVFFSHWAARKPGVLADSLMWARLDRRAWRLVNAPLQCITTSTCDESPADNDALRREEASRAALVSTRSTPEFARLYGSGRLLFPLERLCRMCLDFIDQHQEL</sequence>
<dbReference type="Gene3D" id="3.40.50.1820">
    <property type="entry name" value="alpha/beta hydrolase"/>
    <property type="match status" value="1"/>
</dbReference>
<proteinExistence type="predicted"/>